<dbReference type="GO" id="GO:0042575">
    <property type="term" value="C:DNA polymerase complex"/>
    <property type="evidence" value="ECO:0007669"/>
    <property type="project" value="UniProtKB-ARBA"/>
</dbReference>
<sequence>MQEYEALGHMELVTYNNEPSTSYYLPHHGVFNPDKTSTKLRVVFNASALSSNGLSLNDIQMNGDLTQEDLFSIMLRFRKHKFVFSADIRKMYRMILVDPQQRDLQRIVWKDGENDTVKTYKFNTTWLCEFPKKLEVHGFADASERAYGAVVYLKSSAGERNCVRLLCSKSRVAPLKFISLPKLELCAALLLARLVKRVLCAIKLEINDIYLWSDSTIVLAWIQHGPWELKTFVANRIAGIQELTKKEQWFHVSSGNNPADVLSRGLAPEKLCNNELWWTGPSFLQADFPVPMSTPNSNDDVYLSELKTSKPIFLTLNAKEKELFIDCLLSDTNSYLKLIRVVSFIFRFIFNSRNPHSLRSGPLTGDEIKVASEYLIKEVQVREFSKEISALKKGNSIPKGSNLRNLNPFIDSNGILRVGGRLEYSNLTDNQRHPIILPKSHRLTKLIFVYFHLKNLHVGPQGLLCAVRQKFWPIHCRNLSRKIVNDCIPCFRNKPVVANQIMGNLPAERITPTFPFNVCGVDFIGPLLVKPVAQRRITARKMYVAIFVCFVTKAVQFELVTDLTSEAFIACLKRFFARRGKSSIVYSDNATNFVGAQSEKKRLSDMLKKPDENVSAYMASEEIKWKFSPPRSPNFGGLYEAGVKSFKYHFRRVMKNTKVSIEEILTIMSQIEGILNSRPLTPLSCDPTDLSVLTAGRLCSAKLLKEAGVTVLVLEAMNRVGGRTLTKQSPEVNYVDLGGAYIGPTQDHLLRLTKELGVENYKINQGDNKCIYYRKGRRLLYHPTEFPYERNPFISMDVNHMYKLIDKMGEEIPANAPWDAPHAEEWDVLTVKDFAQKHCWTKWAKDVFSELCCVFISSEQHEASLLMFLWYIKQCGGIRRISTIENGGQERKFIGGSQQISEKLAEKLGDGVVLTNSPVVGINQESKDFVLVKTLQGKEYKAKYVILACPPAIQQKIHFFPQLPPLRNQLMHRMPMGSVIKVVIYYKTAFWKKNGLCGSHLIIGNEEYPMYYSMDDTKPDGSFPAIIGFITAKKCRKMLNLTPEERKNAIARSLEEATGFPEARKPIHYEEKNWMEEQYVGGCYTAMLPPGFITRYGRALRTPIDRIFFAGTETSIKWSGYMNGAVEAGERAAREVLCEMGKVAPDKIWIEEPESEDVPAKPLVLSFEEKYTPSVTGFIQFVTFTSILAAAILAFLFSP</sequence>
<organism evidence="12 13">
    <name type="scientific">Araneus ventricosus</name>
    <name type="common">Orbweaver spider</name>
    <name type="synonym">Epeira ventricosa</name>
    <dbReference type="NCBI Taxonomy" id="182803"/>
    <lineage>
        <taxon>Eukaryota</taxon>
        <taxon>Metazoa</taxon>
        <taxon>Ecdysozoa</taxon>
        <taxon>Arthropoda</taxon>
        <taxon>Chelicerata</taxon>
        <taxon>Arachnida</taxon>
        <taxon>Araneae</taxon>
        <taxon>Araneomorphae</taxon>
        <taxon>Entelegynae</taxon>
        <taxon>Araneoidea</taxon>
        <taxon>Araneidae</taxon>
        <taxon>Araneus</taxon>
    </lineage>
</organism>
<dbReference type="GO" id="GO:0050660">
    <property type="term" value="F:flavin adenine dinucleotide binding"/>
    <property type="evidence" value="ECO:0007669"/>
    <property type="project" value="TreeGrafter"/>
</dbReference>
<feature type="binding site" evidence="9">
    <location>
        <position position="919"/>
    </location>
    <ligand>
        <name>FAD</name>
        <dbReference type="ChEBI" id="CHEBI:57692"/>
    </ligand>
</feature>
<comment type="similarity">
    <text evidence="3 10">Belongs to the flavin monoamine oxidase family.</text>
</comment>
<evidence type="ECO:0000313" key="13">
    <source>
        <dbReference type="Proteomes" id="UP000499080"/>
    </source>
</evidence>
<comment type="catalytic activity">
    <reaction evidence="8">
        <text>N-acetylputrescine + O2 + H2O = 4-acetamidobutanal + H2O2 + NH4(+)</text>
        <dbReference type="Rhea" id="RHEA:70283"/>
        <dbReference type="ChEBI" id="CHEBI:7386"/>
        <dbReference type="ChEBI" id="CHEBI:15377"/>
        <dbReference type="ChEBI" id="CHEBI:15379"/>
        <dbReference type="ChEBI" id="CHEBI:16240"/>
        <dbReference type="ChEBI" id="CHEBI:28938"/>
        <dbReference type="ChEBI" id="CHEBI:58263"/>
    </reaction>
    <physiologicalReaction direction="left-to-right" evidence="8">
        <dbReference type="Rhea" id="RHEA:70284"/>
    </physiologicalReaction>
</comment>
<dbReference type="Pfam" id="PF05380">
    <property type="entry name" value="Peptidase_A17"/>
    <property type="match status" value="1"/>
</dbReference>
<keyword evidence="13" id="KW-1185">Reference proteome</keyword>
<evidence type="ECO:0000256" key="6">
    <source>
        <dbReference type="ARBA" id="ARBA00048448"/>
    </source>
</evidence>
<evidence type="ECO:0000256" key="10">
    <source>
        <dbReference type="RuleBase" id="RU362067"/>
    </source>
</evidence>
<dbReference type="GO" id="GO:0071897">
    <property type="term" value="P:DNA biosynthetic process"/>
    <property type="evidence" value="ECO:0007669"/>
    <property type="project" value="UniProtKB-ARBA"/>
</dbReference>
<dbReference type="PRINTS" id="PR00757">
    <property type="entry name" value="AMINEOXDASEF"/>
</dbReference>
<proteinExistence type="inferred from homology"/>
<dbReference type="Gene3D" id="3.50.50.60">
    <property type="entry name" value="FAD/NAD(P)-binding domain"/>
    <property type="match status" value="1"/>
</dbReference>
<comment type="caution">
    <text evidence="12">The sequence shown here is derived from an EMBL/GenBank/DDBJ whole genome shotgun (WGS) entry which is preliminary data.</text>
</comment>
<dbReference type="SUPFAM" id="SSF54373">
    <property type="entry name" value="FAD-linked reductases, C-terminal domain"/>
    <property type="match status" value="1"/>
</dbReference>
<dbReference type="PANTHER" id="PTHR43563:SF1">
    <property type="entry name" value="AMINE OXIDASE [FLAVIN-CONTAINING] B"/>
    <property type="match status" value="1"/>
</dbReference>
<comment type="catalytic activity">
    <reaction evidence="6">
        <text>a secondary aliphatic amine + O2 + H2O = a primary amine + an aldehyde + H2O2</text>
        <dbReference type="Rhea" id="RHEA:26414"/>
        <dbReference type="ChEBI" id="CHEBI:15377"/>
        <dbReference type="ChEBI" id="CHEBI:15379"/>
        <dbReference type="ChEBI" id="CHEBI:16240"/>
        <dbReference type="ChEBI" id="CHEBI:17478"/>
        <dbReference type="ChEBI" id="CHEBI:58855"/>
        <dbReference type="ChEBI" id="CHEBI:65296"/>
        <dbReference type="EC" id="1.4.3.4"/>
    </reaction>
</comment>
<dbReference type="PANTHER" id="PTHR43563">
    <property type="entry name" value="AMINE OXIDASE"/>
    <property type="match status" value="1"/>
</dbReference>
<dbReference type="EMBL" id="BGPR01000129">
    <property type="protein sequence ID" value="GBL97339.1"/>
    <property type="molecule type" value="Genomic_DNA"/>
</dbReference>
<evidence type="ECO:0000256" key="9">
    <source>
        <dbReference type="PIRSR" id="PIRSR601613-1"/>
    </source>
</evidence>
<dbReference type="AlphaFoldDB" id="A0A4Y2BZU2"/>
<evidence type="ECO:0000259" key="11">
    <source>
        <dbReference type="PROSITE" id="PS50994"/>
    </source>
</evidence>
<keyword evidence="10" id="KW-0472">Membrane</keyword>
<keyword evidence="4 10" id="KW-0560">Oxidoreductase</keyword>
<dbReference type="Gene3D" id="6.10.250.130">
    <property type="match status" value="1"/>
</dbReference>
<evidence type="ECO:0000313" key="12">
    <source>
        <dbReference type="EMBL" id="GBL97339.1"/>
    </source>
</evidence>
<dbReference type="OrthoDB" id="6432795at2759"/>
<name>A0A4Y2BZU2_ARAVE</name>
<dbReference type="GO" id="GO:0008131">
    <property type="term" value="F:primary methylamine oxidase activity"/>
    <property type="evidence" value="ECO:0007669"/>
    <property type="project" value="TreeGrafter"/>
</dbReference>
<feature type="binding site" evidence="9">
    <location>
        <position position="1113"/>
    </location>
    <ligand>
        <name>FAD</name>
        <dbReference type="ChEBI" id="CHEBI:57692"/>
    </ligand>
</feature>
<dbReference type="InterPro" id="IPR036397">
    <property type="entry name" value="RNaseH_sf"/>
</dbReference>
<dbReference type="InterPro" id="IPR001613">
    <property type="entry name" value="Flavin_amine_oxidase"/>
</dbReference>
<dbReference type="SUPFAM" id="SSF53098">
    <property type="entry name" value="Ribonuclease H-like"/>
    <property type="match status" value="1"/>
</dbReference>
<dbReference type="SUPFAM" id="SSF51905">
    <property type="entry name" value="FAD/NAD(P)-binding domain"/>
    <property type="match status" value="1"/>
</dbReference>
<dbReference type="GO" id="GO:0015074">
    <property type="term" value="P:DNA integration"/>
    <property type="evidence" value="ECO:0007669"/>
    <property type="project" value="InterPro"/>
</dbReference>
<dbReference type="InterPro" id="IPR012337">
    <property type="entry name" value="RNaseH-like_sf"/>
</dbReference>
<dbReference type="GO" id="GO:0003676">
    <property type="term" value="F:nucleic acid binding"/>
    <property type="evidence" value="ECO:0007669"/>
    <property type="project" value="InterPro"/>
</dbReference>
<evidence type="ECO:0000256" key="8">
    <source>
        <dbReference type="ARBA" id="ARBA00049430"/>
    </source>
</evidence>
<keyword evidence="10" id="KW-0812">Transmembrane</keyword>
<evidence type="ECO:0000256" key="5">
    <source>
        <dbReference type="ARBA" id="ARBA00045409"/>
    </source>
</evidence>
<comment type="cofactor">
    <cofactor evidence="1 10">
        <name>FAD</name>
        <dbReference type="ChEBI" id="CHEBI:57692"/>
    </cofactor>
</comment>
<feature type="binding site" evidence="9">
    <location>
        <position position="1029"/>
    </location>
    <ligand>
        <name>substrate</name>
    </ligand>
</feature>
<comment type="function">
    <text evidence="5">Catalyzes the oxidative deamination of primary and some secondary amines such as neurotransmitters, and exogenous amines including the tertiary amine, neurotoxin 1-methyl-4-phenyl-1,2,3,6-tetrahydropyridine (MPTP), with concomitant reduction of oxygen to hydrogen peroxide and participates in the metabolism of neuroactive and vasoactive amines in the central nervous system and peripheral tissues. Preferentially degrades benzylamine and phenylethylamine.</text>
</comment>
<dbReference type="InterPro" id="IPR036188">
    <property type="entry name" value="FAD/NAD-bd_sf"/>
</dbReference>
<dbReference type="Pfam" id="PF01593">
    <property type="entry name" value="Amino_oxidase"/>
    <property type="match status" value="1"/>
</dbReference>
<comment type="subcellular location">
    <subcellularLocation>
        <location evidence="2">Mitochondrion outer membrane</location>
        <topology evidence="2">Single-pass type IV membrane protein</topology>
        <orientation evidence="2">Cytoplasmic side</orientation>
    </subcellularLocation>
</comment>
<evidence type="ECO:0000256" key="3">
    <source>
        <dbReference type="ARBA" id="ARBA00005995"/>
    </source>
</evidence>
<feature type="domain" description="Integrase catalytic" evidence="11">
    <location>
        <begin position="511"/>
        <end position="695"/>
    </location>
</feature>
<dbReference type="EC" id="1.4.3.-" evidence="10"/>
<feature type="transmembrane region" description="Helical" evidence="10">
    <location>
        <begin position="1178"/>
        <end position="1197"/>
    </location>
</feature>
<dbReference type="InterPro" id="IPR050703">
    <property type="entry name" value="Flavin_MAO"/>
</dbReference>
<dbReference type="Gene3D" id="1.10.405.10">
    <property type="entry name" value="Guanine Nucleotide Dissociation Inhibitor, domain 1"/>
    <property type="match status" value="1"/>
</dbReference>
<keyword evidence="10" id="KW-0274">FAD</keyword>
<dbReference type="Proteomes" id="UP000499080">
    <property type="component" value="Unassembled WGS sequence"/>
</dbReference>
<dbReference type="GO" id="GO:0097621">
    <property type="term" value="F:monoamine oxidase activity"/>
    <property type="evidence" value="ECO:0007669"/>
    <property type="project" value="UniProtKB-EC"/>
</dbReference>
<keyword evidence="10" id="KW-1133">Transmembrane helix</keyword>
<dbReference type="InterPro" id="IPR002937">
    <property type="entry name" value="Amino_oxidase"/>
</dbReference>
<accession>A0A4Y2BZU2</accession>
<dbReference type="PROSITE" id="PS50994">
    <property type="entry name" value="INTEGRASE"/>
    <property type="match status" value="1"/>
</dbReference>
<evidence type="ECO:0000256" key="4">
    <source>
        <dbReference type="ARBA" id="ARBA00023002"/>
    </source>
</evidence>
<dbReference type="GO" id="GO:0005741">
    <property type="term" value="C:mitochondrial outer membrane"/>
    <property type="evidence" value="ECO:0007669"/>
    <property type="project" value="UniProtKB-SubCell"/>
</dbReference>
<comment type="catalytic activity">
    <reaction evidence="7">
        <text>benzylamine + O2 + H2O = benzaldehyde + H2O2 + NH4(+)</text>
        <dbReference type="Rhea" id="RHEA:59424"/>
        <dbReference type="ChEBI" id="CHEBI:15377"/>
        <dbReference type="ChEBI" id="CHEBI:15379"/>
        <dbReference type="ChEBI" id="CHEBI:16240"/>
        <dbReference type="ChEBI" id="CHEBI:17169"/>
        <dbReference type="ChEBI" id="CHEBI:28938"/>
        <dbReference type="ChEBI" id="CHEBI:225238"/>
    </reaction>
    <physiologicalReaction direction="left-to-right" evidence="7">
        <dbReference type="Rhea" id="RHEA:59425"/>
    </physiologicalReaction>
</comment>
<evidence type="ECO:0000256" key="7">
    <source>
        <dbReference type="ARBA" id="ARBA00049354"/>
    </source>
</evidence>
<evidence type="ECO:0000256" key="2">
    <source>
        <dbReference type="ARBA" id="ARBA00004362"/>
    </source>
</evidence>
<dbReference type="Gene3D" id="3.30.420.10">
    <property type="entry name" value="Ribonuclease H-like superfamily/Ribonuclease H"/>
    <property type="match status" value="1"/>
</dbReference>
<dbReference type="InterPro" id="IPR001584">
    <property type="entry name" value="Integrase_cat-core"/>
</dbReference>
<dbReference type="Gene3D" id="3.90.660.10">
    <property type="match status" value="1"/>
</dbReference>
<feature type="binding site" evidence="9">
    <location>
        <begin position="715"/>
        <end position="716"/>
    </location>
    <ligand>
        <name>FAD</name>
        <dbReference type="ChEBI" id="CHEBI:57692"/>
    </ligand>
</feature>
<gene>
    <name evidence="12" type="primary">mao_0</name>
    <name evidence="12" type="ORF">AVEN_170463_1</name>
</gene>
<dbReference type="InterPro" id="IPR043502">
    <property type="entry name" value="DNA/RNA_pol_sf"/>
</dbReference>
<dbReference type="SUPFAM" id="SSF56672">
    <property type="entry name" value="DNA/RNA polymerases"/>
    <property type="match status" value="1"/>
</dbReference>
<evidence type="ECO:0000256" key="1">
    <source>
        <dbReference type="ARBA" id="ARBA00001974"/>
    </source>
</evidence>
<reference evidence="12 13" key="1">
    <citation type="journal article" date="2019" name="Sci. Rep.">
        <title>Orb-weaving spider Araneus ventricosus genome elucidates the spidroin gene catalogue.</title>
        <authorList>
            <person name="Kono N."/>
            <person name="Nakamura H."/>
            <person name="Ohtoshi R."/>
            <person name="Moran D.A.P."/>
            <person name="Shinohara A."/>
            <person name="Yoshida Y."/>
            <person name="Fujiwara M."/>
            <person name="Mori M."/>
            <person name="Tomita M."/>
            <person name="Arakawa K."/>
        </authorList>
    </citation>
    <scope>NUCLEOTIDE SEQUENCE [LARGE SCALE GENOMIC DNA]</scope>
</reference>
<protein>
    <recommendedName>
        <fullName evidence="10">Amine oxidase</fullName>
        <ecNumber evidence="10">1.4.3.-</ecNumber>
    </recommendedName>
</protein>
<dbReference type="InterPro" id="IPR008042">
    <property type="entry name" value="Retrotrans_Pao"/>
</dbReference>
<keyword evidence="10" id="KW-0285">Flavoprotein</keyword>